<dbReference type="InterPro" id="IPR043128">
    <property type="entry name" value="Rev_trsase/Diguanyl_cyclase"/>
</dbReference>
<sequence>MIDSIRTIASNFRIDVNDWRSFFEIHGGRQKRLIAGYLAFVEEMATHGLPPIFEGRHLRKLLGATQAEFGSMTSNPESHYRSFTIPKRNGGERTILTPTPLLLYCQRWIDLFILRKIPVHDAAHGYIAGRSNISNAKIHLGSAQLLSVDISNFFENVNAGKVAYVFQSAGYPPAVVFLLTRLCTYKGHLPQGAASSPQLSNLVMRGFDETLQSYANVRGLRYSRYVDDIVLSGRHIGPNDVNAVEEALKQVGLALNPKKIHFQRGRKKIVTGISIGSGRLLLPRELRRRYRNETFLTLKNITAATERDPIALERHLGQLAYWTNIEPGNERALHLLKQVRSVSTC</sequence>
<evidence type="ECO:0000259" key="10">
    <source>
        <dbReference type="PROSITE" id="PS50878"/>
    </source>
</evidence>
<dbReference type="SUPFAM" id="SSF56672">
    <property type="entry name" value="DNA/RNA polymerases"/>
    <property type="match status" value="1"/>
</dbReference>
<keyword evidence="3" id="KW-0548">Nucleotidyltransferase</keyword>
<dbReference type="InterPro" id="IPR000477">
    <property type="entry name" value="RT_dom"/>
</dbReference>
<keyword evidence="12" id="KW-1185">Reference proteome</keyword>
<dbReference type="InterPro" id="IPR043502">
    <property type="entry name" value="DNA/RNA_pol_sf"/>
</dbReference>
<dbReference type="GeneID" id="76194921"/>
<evidence type="ECO:0000313" key="11">
    <source>
        <dbReference type="EMBL" id="GLQ67330.1"/>
    </source>
</evidence>
<proteinExistence type="inferred from homology"/>
<accession>A0ABQ5WW87</accession>
<dbReference type="Gene3D" id="3.30.70.270">
    <property type="match status" value="1"/>
</dbReference>
<dbReference type="Pfam" id="PF00078">
    <property type="entry name" value="RVT_1"/>
    <property type="match status" value="1"/>
</dbReference>
<evidence type="ECO:0000256" key="4">
    <source>
        <dbReference type="ARBA" id="ARBA00022723"/>
    </source>
</evidence>
<dbReference type="Proteomes" id="UP001156629">
    <property type="component" value="Unassembled WGS sequence"/>
</dbReference>
<keyword evidence="7" id="KW-0051">Antiviral defense</keyword>
<dbReference type="EC" id="2.7.7.49" evidence="1"/>
<evidence type="ECO:0000256" key="1">
    <source>
        <dbReference type="ARBA" id="ARBA00012493"/>
    </source>
</evidence>
<dbReference type="CDD" id="cd03487">
    <property type="entry name" value="RT_Bac_retron_II"/>
    <property type="match status" value="1"/>
</dbReference>
<comment type="catalytic activity">
    <reaction evidence="9">
        <text>DNA(n) + a 2'-deoxyribonucleoside 5'-triphosphate = DNA(n+1) + diphosphate</text>
        <dbReference type="Rhea" id="RHEA:22508"/>
        <dbReference type="Rhea" id="RHEA-COMP:17339"/>
        <dbReference type="Rhea" id="RHEA-COMP:17340"/>
        <dbReference type="ChEBI" id="CHEBI:33019"/>
        <dbReference type="ChEBI" id="CHEBI:61560"/>
        <dbReference type="ChEBI" id="CHEBI:173112"/>
        <dbReference type="EC" id="2.7.7.49"/>
    </reaction>
</comment>
<dbReference type="PANTHER" id="PTHR34047:SF7">
    <property type="entry name" value="RNA-DIRECTED DNA POLYMERASE"/>
    <property type="match status" value="1"/>
</dbReference>
<feature type="domain" description="Reverse transcriptase" evidence="10">
    <location>
        <begin position="66"/>
        <end position="275"/>
    </location>
</feature>
<reference evidence="12" key="1">
    <citation type="journal article" date="2019" name="Int. J. Syst. Evol. Microbiol.">
        <title>The Global Catalogue of Microorganisms (GCM) 10K type strain sequencing project: providing services to taxonomists for standard genome sequencing and annotation.</title>
        <authorList>
            <consortium name="The Broad Institute Genomics Platform"/>
            <consortium name="The Broad Institute Genome Sequencing Center for Infectious Disease"/>
            <person name="Wu L."/>
            <person name="Ma J."/>
        </authorList>
    </citation>
    <scope>NUCLEOTIDE SEQUENCE [LARGE SCALE GENOMIC DNA]</scope>
    <source>
        <strain evidence="12">NBRC 3266</strain>
    </source>
</reference>
<evidence type="ECO:0000256" key="2">
    <source>
        <dbReference type="ARBA" id="ARBA00022679"/>
    </source>
</evidence>
<dbReference type="InterPro" id="IPR051083">
    <property type="entry name" value="GrpII_Intron_Splice-Mob/Def"/>
</dbReference>
<dbReference type="InterPro" id="IPR000123">
    <property type="entry name" value="Reverse_transcriptase_msDNA"/>
</dbReference>
<keyword evidence="6" id="KW-0695">RNA-directed DNA polymerase</keyword>
<dbReference type="EMBL" id="BSNV01000049">
    <property type="protein sequence ID" value="GLQ67330.1"/>
    <property type="molecule type" value="Genomic_DNA"/>
</dbReference>
<evidence type="ECO:0000256" key="8">
    <source>
        <dbReference type="ARBA" id="ARBA00034120"/>
    </source>
</evidence>
<dbReference type="PRINTS" id="PR00866">
    <property type="entry name" value="RNADNAPOLMS"/>
</dbReference>
<name>A0ABQ5WW87_9PROT</name>
<evidence type="ECO:0000256" key="6">
    <source>
        <dbReference type="ARBA" id="ARBA00022918"/>
    </source>
</evidence>
<evidence type="ECO:0000256" key="5">
    <source>
        <dbReference type="ARBA" id="ARBA00022842"/>
    </source>
</evidence>
<comment type="similarity">
    <text evidence="8">Belongs to the bacterial reverse transcriptase family.</text>
</comment>
<evidence type="ECO:0000256" key="3">
    <source>
        <dbReference type="ARBA" id="ARBA00022695"/>
    </source>
</evidence>
<gene>
    <name evidence="11" type="ORF">GCM10007870_29150</name>
</gene>
<organism evidence="11 12">
    <name type="scientific">Gluconobacter kondonii</name>
    <dbReference type="NCBI Taxonomy" id="941463"/>
    <lineage>
        <taxon>Bacteria</taxon>
        <taxon>Pseudomonadati</taxon>
        <taxon>Pseudomonadota</taxon>
        <taxon>Alphaproteobacteria</taxon>
        <taxon>Acetobacterales</taxon>
        <taxon>Acetobacteraceae</taxon>
        <taxon>Gluconobacter</taxon>
    </lineage>
</organism>
<dbReference type="PANTHER" id="PTHR34047">
    <property type="entry name" value="NUCLEAR INTRON MATURASE 1, MITOCHONDRIAL-RELATED"/>
    <property type="match status" value="1"/>
</dbReference>
<keyword evidence="2" id="KW-0808">Transferase</keyword>
<comment type="caution">
    <text evidence="11">The sequence shown here is derived from an EMBL/GenBank/DDBJ whole genome shotgun (WGS) entry which is preliminary data.</text>
</comment>
<evidence type="ECO:0000313" key="12">
    <source>
        <dbReference type="Proteomes" id="UP001156629"/>
    </source>
</evidence>
<dbReference type="RefSeq" id="WP_099286778.1">
    <property type="nucleotide sequence ID" value="NZ_BEWP01000006.1"/>
</dbReference>
<evidence type="ECO:0000256" key="9">
    <source>
        <dbReference type="ARBA" id="ARBA00048173"/>
    </source>
</evidence>
<dbReference type="PROSITE" id="PS50878">
    <property type="entry name" value="RT_POL"/>
    <property type="match status" value="1"/>
</dbReference>
<protein>
    <recommendedName>
        <fullName evidence="1">RNA-directed DNA polymerase</fullName>
        <ecNumber evidence="1">2.7.7.49</ecNumber>
    </recommendedName>
</protein>
<keyword evidence="5" id="KW-0460">Magnesium</keyword>
<evidence type="ECO:0000256" key="7">
    <source>
        <dbReference type="ARBA" id="ARBA00023118"/>
    </source>
</evidence>
<keyword evidence="4" id="KW-0479">Metal-binding</keyword>